<feature type="domain" description="DUF397" evidence="1">
    <location>
        <begin position="5"/>
        <end position="53"/>
    </location>
</feature>
<reference evidence="3" key="1">
    <citation type="submission" date="2019-10" db="EMBL/GenBank/DDBJ databases">
        <title>Streptomyces sp. nov., a novel actinobacterium isolated from alkaline environment.</title>
        <authorList>
            <person name="Golinska P."/>
        </authorList>
    </citation>
    <scope>NUCLEOTIDE SEQUENCE [LARGE SCALE GENOMIC DNA]</scope>
    <source>
        <strain evidence="3">DSM 42118</strain>
    </source>
</reference>
<evidence type="ECO:0000259" key="1">
    <source>
        <dbReference type="Pfam" id="PF04149"/>
    </source>
</evidence>
<evidence type="ECO:0000313" key="2">
    <source>
        <dbReference type="EMBL" id="MBB0246330.1"/>
    </source>
</evidence>
<dbReference type="Proteomes" id="UP000538929">
    <property type="component" value="Unassembled WGS sequence"/>
</dbReference>
<dbReference type="AlphaFoldDB" id="A0A7W3TGY9"/>
<proteinExistence type="predicted"/>
<keyword evidence="3" id="KW-1185">Reference proteome</keyword>
<accession>A0A7W3TGY9</accession>
<sequence length="53" mass="5790">MRISTWRKSSHSGLNEACLEVADGVPGVVPVRDSKRADGPTLTIPRDAWHAFT</sequence>
<gene>
    <name evidence="2" type="ORF">FNQ90_20000</name>
</gene>
<comment type="caution">
    <text evidence="2">The sequence shown here is derived from an EMBL/GenBank/DDBJ whole genome shotgun (WGS) entry which is preliminary data.</text>
</comment>
<dbReference type="RefSeq" id="WP_182607682.1">
    <property type="nucleotide sequence ID" value="NZ_VKHT01000838.1"/>
</dbReference>
<evidence type="ECO:0000313" key="3">
    <source>
        <dbReference type="Proteomes" id="UP000538929"/>
    </source>
</evidence>
<dbReference type="EMBL" id="VKHT01000838">
    <property type="protein sequence ID" value="MBB0246330.1"/>
    <property type="molecule type" value="Genomic_DNA"/>
</dbReference>
<feature type="non-terminal residue" evidence="2">
    <location>
        <position position="53"/>
    </location>
</feature>
<dbReference type="InterPro" id="IPR007278">
    <property type="entry name" value="DUF397"/>
</dbReference>
<name>A0A7W3TGY9_9ACTN</name>
<dbReference type="Pfam" id="PF04149">
    <property type="entry name" value="DUF397"/>
    <property type="match status" value="1"/>
</dbReference>
<protein>
    <submittedName>
        <fullName evidence="2">DUF397 domain-containing protein</fullName>
    </submittedName>
</protein>
<organism evidence="2 3">
    <name type="scientific">Streptomyces alkaliphilus</name>
    <dbReference type="NCBI Taxonomy" id="1472722"/>
    <lineage>
        <taxon>Bacteria</taxon>
        <taxon>Bacillati</taxon>
        <taxon>Actinomycetota</taxon>
        <taxon>Actinomycetes</taxon>
        <taxon>Kitasatosporales</taxon>
        <taxon>Streptomycetaceae</taxon>
        <taxon>Streptomyces</taxon>
    </lineage>
</organism>